<dbReference type="Proteomes" id="UP001153678">
    <property type="component" value="Unassembled WGS sequence"/>
</dbReference>
<evidence type="ECO:0000256" key="9">
    <source>
        <dbReference type="ARBA" id="ARBA00044998"/>
    </source>
</evidence>
<dbReference type="NCBIfam" id="TIGR00604">
    <property type="entry name" value="rad3"/>
    <property type="match status" value="1"/>
</dbReference>
<dbReference type="AlphaFoldDB" id="A0A9W4T8Z1"/>
<evidence type="ECO:0000256" key="7">
    <source>
        <dbReference type="ARBA" id="ARBA00023306"/>
    </source>
</evidence>
<dbReference type="Gene3D" id="3.40.50.300">
    <property type="entry name" value="P-loop containing nucleotide triphosphate hydrolases"/>
    <property type="match status" value="2"/>
</dbReference>
<dbReference type="SMART" id="SM00488">
    <property type="entry name" value="DEXDc2"/>
    <property type="match status" value="1"/>
</dbReference>
<dbReference type="GO" id="GO:0016818">
    <property type="term" value="F:hydrolase activity, acting on acid anhydrides, in phosphorus-containing anhydrides"/>
    <property type="evidence" value="ECO:0007669"/>
    <property type="project" value="InterPro"/>
</dbReference>
<dbReference type="InterPro" id="IPR014013">
    <property type="entry name" value="Helic_SF1/SF2_ATP-bd_DinG/Rad3"/>
</dbReference>
<proteinExistence type="predicted"/>
<evidence type="ECO:0000313" key="16">
    <source>
        <dbReference type="Proteomes" id="UP001153678"/>
    </source>
</evidence>
<evidence type="ECO:0000256" key="4">
    <source>
        <dbReference type="ARBA" id="ARBA00022741"/>
    </source>
</evidence>
<feature type="non-terminal residue" evidence="15">
    <location>
        <position position="1"/>
    </location>
</feature>
<comment type="cofactor">
    <cofactor evidence="1">
        <name>[4Fe-4S] cluster</name>
        <dbReference type="ChEBI" id="CHEBI:49883"/>
    </cofactor>
</comment>
<evidence type="ECO:0000256" key="8">
    <source>
        <dbReference type="ARBA" id="ARBA00029709"/>
    </source>
</evidence>
<organism evidence="15 16">
    <name type="scientific">Funneliformis geosporum</name>
    <dbReference type="NCBI Taxonomy" id="1117311"/>
    <lineage>
        <taxon>Eukaryota</taxon>
        <taxon>Fungi</taxon>
        <taxon>Fungi incertae sedis</taxon>
        <taxon>Mucoromycota</taxon>
        <taxon>Glomeromycotina</taxon>
        <taxon>Glomeromycetes</taxon>
        <taxon>Glomerales</taxon>
        <taxon>Glomeraceae</taxon>
        <taxon>Funneliformis</taxon>
    </lineage>
</organism>
<evidence type="ECO:0000256" key="10">
    <source>
        <dbReference type="ARBA" id="ARBA00045008"/>
    </source>
</evidence>
<evidence type="ECO:0000313" key="15">
    <source>
        <dbReference type="EMBL" id="CAI2194761.1"/>
    </source>
</evidence>
<sequence>SYNFPFQPYDIQFEFMKNLYQVIERGKVGIFESPTGTVHNEERYEIVEYSSNTRMETNEELARKQELNERIQKIREKEKLERQKASCQTVDDYDMEEYLVEEYHSDDETENHEENDNISLQKAKSLENFDNDKETRKQDEEEPDEIKIFYCSRTHSQLTQFVNELRKTVYAEDVKCVSLGSRKNLCINDEVSKLKSMNRINEKCLDMQKAGIDKIKNDFVTASVRDIEELADIGRELGACPYYGTRKSIRRCQIVTLPYSLLLQKSSRESMKILLKDNIVIIDEVHNLVDTVTSVHTIIIDLPQIVNVRSQLNAYLDRYKKRLLGKNVMYIQQILSLLDALIRCLTAFEKKCEEKGKDKERMNYIKTVNDFLHILKIGDLNLFKIENYLKKSQVARKLNGFVDKIESRTSVEIHQMQQTKTFLMSLTNGNQDGRVILGFQQIIDPIEGKREMTIKYIPYIKYLLLNPSSQFEDIVEEVRRVILAGEQLFPYLPTLKSSKFSCGHIVPPENLLTLTLSEGPIGGTFEFTFERHDNIKLIDELGQTIINLCNVIPDGVQVHDRWKQNGVLERIKKRKMVFQEPRETQLVEKVLKQYDLHIHSSNNKDGALLLCVVSGKM</sequence>
<dbReference type="InterPro" id="IPR013020">
    <property type="entry name" value="Rad3/Chl1-like"/>
</dbReference>
<keyword evidence="4" id="KW-0547">Nucleotide-binding</keyword>
<dbReference type="PROSITE" id="PS51193">
    <property type="entry name" value="HELICASE_ATP_BIND_2"/>
    <property type="match status" value="1"/>
</dbReference>
<dbReference type="InterPro" id="IPR006554">
    <property type="entry name" value="Helicase-like_DEXD_c2"/>
</dbReference>
<accession>A0A9W4T8Z1</accession>
<protein>
    <recommendedName>
        <fullName evidence="3">ATP-dependent DNA helicase CHL1</fullName>
    </recommendedName>
    <alternativeName>
        <fullName evidence="2">ATP-dependent DNA helicase chl1</fullName>
    </alternativeName>
    <alternativeName>
        <fullName evidence="8">Chromosome loss protein 1</fullName>
    </alternativeName>
    <alternativeName>
        <fullName evidence="9 10">DNA 5'-3' helicase CHL1</fullName>
    </alternativeName>
</protein>
<evidence type="ECO:0000256" key="6">
    <source>
        <dbReference type="ARBA" id="ARBA00022840"/>
    </source>
</evidence>
<dbReference type="EMBL" id="CAMKVN010011390">
    <property type="protein sequence ID" value="CAI2194761.1"/>
    <property type="molecule type" value="Genomic_DNA"/>
</dbReference>
<dbReference type="GO" id="GO:0005634">
    <property type="term" value="C:nucleus"/>
    <property type="evidence" value="ECO:0007669"/>
    <property type="project" value="TreeGrafter"/>
</dbReference>
<feature type="region of interest" description="Disordered" evidence="13">
    <location>
        <begin position="120"/>
        <end position="141"/>
    </location>
</feature>
<feature type="coiled-coil region" evidence="12">
    <location>
        <begin position="54"/>
        <end position="84"/>
    </location>
</feature>
<keyword evidence="6" id="KW-0067">ATP-binding</keyword>
<dbReference type="GO" id="GO:0005524">
    <property type="term" value="F:ATP binding"/>
    <property type="evidence" value="ECO:0007669"/>
    <property type="project" value="UniProtKB-KW"/>
</dbReference>
<dbReference type="PANTHER" id="PTHR11472">
    <property type="entry name" value="DNA REPAIR DEAD HELICASE RAD3/XP-D SUBFAMILY MEMBER"/>
    <property type="match status" value="1"/>
</dbReference>
<feature type="non-terminal residue" evidence="15">
    <location>
        <position position="617"/>
    </location>
</feature>
<comment type="caution">
    <text evidence="15">The sequence shown here is derived from an EMBL/GenBank/DDBJ whole genome shotgun (WGS) entry which is preliminary data.</text>
</comment>
<keyword evidence="12" id="KW-0175">Coiled coil</keyword>
<dbReference type="GO" id="GO:0034085">
    <property type="term" value="P:establishment of sister chromatid cohesion"/>
    <property type="evidence" value="ECO:0007669"/>
    <property type="project" value="TreeGrafter"/>
</dbReference>
<dbReference type="InterPro" id="IPR027417">
    <property type="entry name" value="P-loop_NTPase"/>
</dbReference>
<evidence type="ECO:0000256" key="1">
    <source>
        <dbReference type="ARBA" id="ARBA00001966"/>
    </source>
</evidence>
<dbReference type="GO" id="GO:0003678">
    <property type="term" value="F:DNA helicase activity"/>
    <property type="evidence" value="ECO:0007669"/>
    <property type="project" value="InterPro"/>
</dbReference>
<reference evidence="15" key="1">
    <citation type="submission" date="2022-08" db="EMBL/GenBank/DDBJ databases">
        <authorList>
            <person name="Kallberg Y."/>
            <person name="Tangrot J."/>
            <person name="Rosling A."/>
        </authorList>
    </citation>
    <scope>NUCLEOTIDE SEQUENCE</scope>
    <source>
        <strain evidence="15">Wild A</strain>
    </source>
</reference>
<dbReference type="PANTHER" id="PTHR11472:SF41">
    <property type="entry name" value="ATP-DEPENDENT DNA HELICASE DDX11-RELATED"/>
    <property type="match status" value="1"/>
</dbReference>
<feature type="domain" description="Helicase ATP-binding" evidence="14">
    <location>
        <begin position="1"/>
        <end position="335"/>
    </location>
</feature>
<evidence type="ECO:0000256" key="5">
    <source>
        <dbReference type="ARBA" id="ARBA00022801"/>
    </source>
</evidence>
<dbReference type="InterPro" id="IPR045028">
    <property type="entry name" value="DinG/Rad3-like"/>
</dbReference>
<evidence type="ECO:0000256" key="12">
    <source>
        <dbReference type="SAM" id="Coils"/>
    </source>
</evidence>
<keyword evidence="16" id="KW-1185">Reference proteome</keyword>
<evidence type="ECO:0000256" key="2">
    <source>
        <dbReference type="ARBA" id="ARBA00016387"/>
    </source>
</evidence>
<evidence type="ECO:0000256" key="11">
    <source>
        <dbReference type="ARBA" id="ARBA00045702"/>
    </source>
</evidence>
<evidence type="ECO:0000256" key="13">
    <source>
        <dbReference type="SAM" id="MobiDB-lite"/>
    </source>
</evidence>
<keyword evidence="5" id="KW-0378">Hydrolase</keyword>
<dbReference type="Pfam" id="PF06733">
    <property type="entry name" value="DEAD_2"/>
    <property type="match status" value="1"/>
</dbReference>
<evidence type="ECO:0000259" key="14">
    <source>
        <dbReference type="PROSITE" id="PS51193"/>
    </source>
</evidence>
<keyword evidence="7" id="KW-0131">Cell cycle</keyword>
<dbReference type="OrthoDB" id="267079at2759"/>
<dbReference type="GO" id="GO:0003677">
    <property type="term" value="F:DNA binding"/>
    <property type="evidence" value="ECO:0007669"/>
    <property type="project" value="InterPro"/>
</dbReference>
<name>A0A9W4T8Z1_9GLOM</name>
<feature type="compositionally biased region" description="Basic and acidic residues" evidence="13">
    <location>
        <begin position="124"/>
        <end position="139"/>
    </location>
</feature>
<comment type="function">
    <text evidence="11">ATP-dependent DNA helicase important for chromosome transmission and normal cell cycle progression in G(2)/M. May have a role in changing DNA topology to allow the loading of proteins involved in maintaining sister chromatid cohesion in the vicinity of the centromeres. Has a specific role in chromosome segregation during meiosis II.</text>
</comment>
<dbReference type="InterPro" id="IPR010614">
    <property type="entry name" value="RAD3-like_helicase_DEAD"/>
</dbReference>
<gene>
    <name evidence="15" type="ORF">FWILDA_LOCUS16738</name>
</gene>
<evidence type="ECO:0000256" key="3">
    <source>
        <dbReference type="ARBA" id="ARBA00017386"/>
    </source>
</evidence>